<proteinExistence type="inferred from homology"/>
<evidence type="ECO:0000256" key="2">
    <source>
        <dbReference type="ARBA" id="ARBA00022643"/>
    </source>
</evidence>
<dbReference type="GO" id="GO:0004497">
    <property type="term" value="F:monooxygenase activity"/>
    <property type="evidence" value="ECO:0007669"/>
    <property type="project" value="UniProtKB-KW"/>
</dbReference>
<evidence type="ECO:0000313" key="7">
    <source>
        <dbReference type="EMBL" id="MBD7918950.1"/>
    </source>
</evidence>
<keyword evidence="4 7" id="KW-0503">Monooxygenase</keyword>
<dbReference type="InterPro" id="IPR036661">
    <property type="entry name" value="Luciferase-like_sf"/>
</dbReference>
<keyword evidence="8" id="KW-1185">Reference proteome</keyword>
<dbReference type="NCBIfam" id="TIGR03860">
    <property type="entry name" value="FMN_nitrolo"/>
    <property type="match status" value="1"/>
</dbReference>
<dbReference type="PIRSF" id="PIRSF000337">
    <property type="entry name" value="NTA_MOA"/>
    <property type="match status" value="1"/>
</dbReference>
<keyword evidence="1" id="KW-0285">Flavoprotein</keyword>
<organism evidence="7 8">
    <name type="scientific">Cellulomonas avistercoris</name>
    <dbReference type="NCBI Taxonomy" id="2762242"/>
    <lineage>
        <taxon>Bacteria</taxon>
        <taxon>Bacillati</taxon>
        <taxon>Actinomycetota</taxon>
        <taxon>Actinomycetes</taxon>
        <taxon>Micrococcales</taxon>
        <taxon>Cellulomonadaceae</taxon>
        <taxon>Cellulomonas</taxon>
    </lineage>
</organism>
<reference evidence="7 8" key="1">
    <citation type="submission" date="2020-08" db="EMBL/GenBank/DDBJ databases">
        <title>A Genomic Blueprint of the Chicken Gut Microbiome.</title>
        <authorList>
            <person name="Gilroy R."/>
            <person name="Ravi A."/>
            <person name="Getino M."/>
            <person name="Pursley I."/>
            <person name="Horton D.L."/>
            <person name="Alikhan N.-F."/>
            <person name="Baker D."/>
            <person name="Gharbi K."/>
            <person name="Hall N."/>
            <person name="Watson M."/>
            <person name="Adriaenssens E.M."/>
            <person name="Foster-Nyarko E."/>
            <person name="Jarju S."/>
            <person name="Secka A."/>
            <person name="Antonio M."/>
            <person name="Oren A."/>
            <person name="Chaudhuri R."/>
            <person name="La Ragione R.M."/>
            <person name="Hildebrand F."/>
            <person name="Pallen M.J."/>
        </authorList>
    </citation>
    <scope>NUCLEOTIDE SEQUENCE [LARGE SCALE GENOMIC DNA]</scope>
    <source>
        <strain evidence="7 8">Sa3CUA2</strain>
    </source>
</reference>
<dbReference type="EC" id="1.14.-.-" evidence="7"/>
<dbReference type="Gene3D" id="3.20.20.30">
    <property type="entry name" value="Luciferase-like domain"/>
    <property type="match status" value="1"/>
</dbReference>
<evidence type="ECO:0000256" key="4">
    <source>
        <dbReference type="ARBA" id="ARBA00023033"/>
    </source>
</evidence>
<keyword evidence="3 7" id="KW-0560">Oxidoreductase</keyword>
<evidence type="ECO:0000259" key="6">
    <source>
        <dbReference type="Pfam" id="PF00296"/>
    </source>
</evidence>
<feature type="domain" description="Luciferase-like" evidence="6">
    <location>
        <begin position="1"/>
        <end position="382"/>
    </location>
</feature>
<evidence type="ECO:0000256" key="3">
    <source>
        <dbReference type="ARBA" id="ARBA00023002"/>
    </source>
</evidence>
<comment type="similarity">
    <text evidence="5">Belongs to the NtaA/SnaA/DszA monooxygenase family.</text>
</comment>
<evidence type="ECO:0000256" key="1">
    <source>
        <dbReference type="ARBA" id="ARBA00022630"/>
    </source>
</evidence>
<evidence type="ECO:0000313" key="8">
    <source>
        <dbReference type="Proteomes" id="UP000604241"/>
    </source>
</evidence>
<gene>
    <name evidence="7" type="ORF">H9657_11770</name>
</gene>
<protein>
    <submittedName>
        <fullName evidence="7">NtaA/DmoA family FMN-dependent monooxygenase</fullName>
        <ecNumber evidence="7">1.14.-.-</ecNumber>
    </submittedName>
</protein>
<dbReference type="InterPro" id="IPR011251">
    <property type="entry name" value="Luciferase-like_dom"/>
</dbReference>
<sequence length="428" mass="46341">MHMAWFLSYAVQAWGQPWAGRPGTEWVTPDLYVDAARSLERAGFDYLMFEDGSFVPDAYGSSMEWSLAHAAAAPKHDPLPLVSLIAQETERIGLIATITTSFYPPYLAARLLATLDHLSRGRIGLNVVTSHNDRTAQNYGQPAQLDHDLRYEIAADWLEAVRALWDTWEPGALTLDETTGTFADPQKVHYADYVGTHHRTRGPLNTPPGPQHHPVVCQAGGSPAGRDLAARYADTVVAQARDVAEMTEYKADLAARAAAAGRDPDDVKVLFLAGFTFGDTDDEARTALRRKQAYAAAHPEVALASLSFASGIDFARFDLDAPLPPVETNAAQSVVGLHLRDTEGMTLREIAARRSTGAVEFTGTPASIADAMAEAAAASGADGFMVQAPITRRNVTMIADGLAPELRRRGLIRDGYDYPTLRENLLAG</sequence>
<dbReference type="SUPFAM" id="SSF51679">
    <property type="entry name" value="Bacterial luciferase-like"/>
    <property type="match status" value="1"/>
</dbReference>
<dbReference type="InterPro" id="IPR051260">
    <property type="entry name" value="Diverse_substr_monoxygenases"/>
</dbReference>
<dbReference type="Pfam" id="PF00296">
    <property type="entry name" value="Bac_luciferase"/>
    <property type="match status" value="1"/>
</dbReference>
<keyword evidence="2" id="KW-0288">FMN</keyword>
<dbReference type="PANTHER" id="PTHR30011">
    <property type="entry name" value="ALKANESULFONATE MONOOXYGENASE-RELATED"/>
    <property type="match status" value="1"/>
</dbReference>
<comment type="caution">
    <text evidence="7">The sequence shown here is derived from an EMBL/GenBank/DDBJ whole genome shotgun (WGS) entry which is preliminary data.</text>
</comment>
<dbReference type="EMBL" id="JACSQV010000009">
    <property type="protein sequence ID" value="MBD7918950.1"/>
    <property type="molecule type" value="Genomic_DNA"/>
</dbReference>
<dbReference type="RefSeq" id="WP_191783602.1">
    <property type="nucleotide sequence ID" value="NZ_JACSQV010000009.1"/>
</dbReference>
<dbReference type="Proteomes" id="UP000604241">
    <property type="component" value="Unassembled WGS sequence"/>
</dbReference>
<name>A0ABR8QET9_9CELL</name>
<dbReference type="PANTHER" id="PTHR30011:SF16">
    <property type="entry name" value="C2H2 FINGER DOMAIN TRANSCRIPTION FACTOR (EUROFUNG)-RELATED"/>
    <property type="match status" value="1"/>
</dbReference>
<accession>A0ABR8QET9</accession>
<evidence type="ECO:0000256" key="5">
    <source>
        <dbReference type="ARBA" id="ARBA00033748"/>
    </source>
</evidence>
<dbReference type="InterPro" id="IPR016215">
    <property type="entry name" value="NTA_MOA"/>
</dbReference>